<dbReference type="PANTHER" id="PTHR10891">
    <property type="entry name" value="EF-HAND CALCIUM-BINDING DOMAIN CONTAINING PROTEIN"/>
    <property type="match status" value="1"/>
</dbReference>
<dbReference type="AlphaFoldDB" id="A0A8B8M497"/>
<keyword evidence="2" id="KW-0677">Repeat</keyword>
<keyword evidence="1" id="KW-0479">Metal-binding</keyword>
<proteinExistence type="predicted"/>
<accession>A0A8B8M497</accession>
<reference evidence="5" key="2">
    <citation type="submission" date="2025-08" db="UniProtKB">
        <authorList>
            <consortium name="RefSeq"/>
        </authorList>
    </citation>
    <scope>IDENTIFICATION</scope>
    <source>
        <tissue evidence="5">Young leaves</tissue>
    </source>
</reference>
<dbReference type="GO" id="GO:0005509">
    <property type="term" value="F:calcium ion binding"/>
    <property type="evidence" value="ECO:0007669"/>
    <property type="project" value="InterPro"/>
</dbReference>
<dbReference type="PROSITE" id="PS50222">
    <property type="entry name" value="EF_HAND_2"/>
    <property type="match status" value="1"/>
</dbReference>
<evidence type="ECO:0000313" key="4">
    <source>
        <dbReference type="Proteomes" id="UP000694853"/>
    </source>
</evidence>
<dbReference type="GeneID" id="113870394"/>
<dbReference type="KEGG" id="aprc:113870394"/>
<feature type="domain" description="EF-hand" evidence="3">
    <location>
        <begin position="112"/>
        <end position="147"/>
    </location>
</feature>
<dbReference type="OrthoDB" id="26525at2759"/>
<evidence type="ECO:0000256" key="1">
    <source>
        <dbReference type="ARBA" id="ARBA00022723"/>
    </source>
</evidence>
<evidence type="ECO:0000256" key="2">
    <source>
        <dbReference type="ARBA" id="ARBA00022737"/>
    </source>
</evidence>
<dbReference type="RefSeq" id="XP_027362788.1">
    <property type="nucleotide sequence ID" value="XM_027506987.1"/>
</dbReference>
<dbReference type="InterPro" id="IPR002048">
    <property type="entry name" value="EF_hand_dom"/>
</dbReference>
<dbReference type="InterPro" id="IPR039647">
    <property type="entry name" value="EF_hand_pair_protein_CML-like"/>
</dbReference>
<organism evidence="4 5">
    <name type="scientific">Abrus precatorius</name>
    <name type="common">Indian licorice</name>
    <name type="synonym">Glycine abrus</name>
    <dbReference type="NCBI Taxonomy" id="3816"/>
    <lineage>
        <taxon>Eukaryota</taxon>
        <taxon>Viridiplantae</taxon>
        <taxon>Streptophyta</taxon>
        <taxon>Embryophyta</taxon>
        <taxon>Tracheophyta</taxon>
        <taxon>Spermatophyta</taxon>
        <taxon>Magnoliopsida</taxon>
        <taxon>eudicotyledons</taxon>
        <taxon>Gunneridae</taxon>
        <taxon>Pentapetalae</taxon>
        <taxon>rosids</taxon>
        <taxon>fabids</taxon>
        <taxon>Fabales</taxon>
        <taxon>Fabaceae</taxon>
        <taxon>Papilionoideae</taxon>
        <taxon>50 kb inversion clade</taxon>
        <taxon>NPAAA clade</taxon>
        <taxon>indigoferoid/millettioid clade</taxon>
        <taxon>Abreae</taxon>
        <taxon>Abrus</taxon>
    </lineage>
</organism>
<name>A0A8B8M497_ABRPR</name>
<dbReference type="Pfam" id="PF13499">
    <property type="entry name" value="EF-hand_7"/>
    <property type="match status" value="1"/>
</dbReference>
<protein>
    <submittedName>
        <fullName evidence="5">LOW QUALITY PROTEIN: probable calcium-binding protein CML47</fullName>
    </submittedName>
</protein>
<reference evidence="4" key="1">
    <citation type="journal article" date="2019" name="Toxins">
        <title>Detection of Abrin-Like and Prepropulchellin-Like Toxin Genes and Transcripts Using Whole Genome Sequencing and Full-Length Transcript Sequencing of Abrus precatorius.</title>
        <authorList>
            <person name="Hovde B.T."/>
            <person name="Daligault H.E."/>
            <person name="Hanschen E.R."/>
            <person name="Kunde Y.A."/>
            <person name="Johnson M.B."/>
            <person name="Starkenburg S.R."/>
            <person name="Johnson S.L."/>
        </authorList>
    </citation>
    <scope>NUCLEOTIDE SEQUENCE [LARGE SCALE GENOMIC DNA]</scope>
</reference>
<dbReference type="InterPro" id="IPR011992">
    <property type="entry name" value="EF-hand-dom_pair"/>
</dbReference>
<evidence type="ECO:0000313" key="5">
    <source>
        <dbReference type="RefSeq" id="XP_027362788.1"/>
    </source>
</evidence>
<dbReference type="Gene3D" id="1.10.238.10">
    <property type="entry name" value="EF-hand"/>
    <property type="match status" value="1"/>
</dbReference>
<sequence length="182" mass="21589">MDHKLGKVNLSLLSLYLRILTWNIRIRCFFSFFFFFYFKFVFNYASKVFIVWTKIKINSKSKPIKQSLNYIQSGVQVSKENIVLVMAKLKMNVKWNEKEEFGIQEIEQLFKNDVILLEEAFDVFNQNKDGFIEASELQRILSCLGLEKDLMECQKMINAVDQNEDEIIAHNEFLSIIEQSFR</sequence>
<keyword evidence="4" id="KW-1185">Reference proteome</keyword>
<dbReference type="CDD" id="cd00051">
    <property type="entry name" value="EFh"/>
    <property type="match status" value="1"/>
</dbReference>
<dbReference type="SMART" id="SM00054">
    <property type="entry name" value="EFh"/>
    <property type="match status" value="2"/>
</dbReference>
<dbReference type="SUPFAM" id="SSF47473">
    <property type="entry name" value="EF-hand"/>
    <property type="match status" value="1"/>
</dbReference>
<evidence type="ECO:0000259" key="3">
    <source>
        <dbReference type="PROSITE" id="PS50222"/>
    </source>
</evidence>
<dbReference type="Proteomes" id="UP000694853">
    <property type="component" value="Unplaced"/>
</dbReference>
<gene>
    <name evidence="5" type="primary">LOC113870394</name>
</gene>